<dbReference type="OrthoDB" id="823504at2759"/>
<evidence type="ECO:0000313" key="3">
    <source>
        <dbReference type="Proteomes" id="UP000324222"/>
    </source>
</evidence>
<proteinExistence type="predicted"/>
<gene>
    <name evidence="2" type="ORF">E2C01_102690</name>
</gene>
<keyword evidence="3" id="KW-1185">Reference proteome</keyword>
<name>A0A5B7KND4_PORTR</name>
<reference evidence="2 3" key="1">
    <citation type="submission" date="2019-05" db="EMBL/GenBank/DDBJ databases">
        <title>Another draft genome of Portunus trituberculatus and its Hox gene families provides insights of decapod evolution.</title>
        <authorList>
            <person name="Jeong J.-H."/>
            <person name="Song I."/>
            <person name="Kim S."/>
            <person name="Choi T."/>
            <person name="Kim D."/>
            <person name="Ryu S."/>
            <person name="Kim W."/>
        </authorList>
    </citation>
    <scope>NUCLEOTIDE SEQUENCE [LARGE SCALE GENOMIC DNA]</scope>
    <source>
        <tissue evidence="2">Muscle</tissue>
    </source>
</reference>
<evidence type="ECO:0000256" key="1">
    <source>
        <dbReference type="SAM" id="MobiDB-lite"/>
    </source>
</evidence>
<evidence type="ECO:0000313" key="2">
    <source>
        <dbReference type="EMBL" id="MPD06859.1"/>
    </source>
</evidence>
<dbReference type="AlphaFoldDB" id="A0A5B7KND4"/>
<protein>
    <submittedName>
        <fullName evidence="2">Uncharacterized protein</fullName>
    </submittedName>
</protein>
<accession>A0A5B7KND4</accession>
<dbReference type="Proteomes" id="UP000324222">
    <property type="component" value="Unassembled WGS sequence"/>
</dbReference>
<organism evidence="2 3">
    <name type="scientific">Portunus trituberculatus</name>
    <name type="common">Swimming crab</name>
    <name type="synonym">Neptunus trituberculatus</name>
    <dbReference type="NCBI Taxonomy" id="210409"/>
    <lineage>
        <taxon>Eukaryota</taxon>
        <taxon>Metazoa</taxon>
        <taxon>Ecdysozoa</taxon>
        <taxon>Arthropoda</taxon>
        <taxon>Crustacea</taxon>
        <taxon>Multicrustacea</taxon>
        <taxon>Malacostraca</taxon>
        <taxon>Eumalacostraca</taxon>
        <taxon>Eucarida</taxon>
        <taxon>Decapoda</taxon>
        <taxon>Pleocyemata</taxon>
        <taxon>Brachyura</taxon>
        <taxon>Eubrachyura</taxon>
        <taxon>Portunoidea</taxon>
        <taxon>Portunidae</taxon>
        <taxon>Portuninae</taxon>
        <taxon>Portunus</taxon>
    </lineage>
</organism>
<sequence>MFDVPFLSPDAARSQASGQGDNRIFGAARINVRVGNLNSNGVNAACQKGIETIKNTDNLERNLVSNNVVLKSGTPAAGHLRQFRTSTRAKRMAHNAQAIVEASTNMLSE</sequence>
<dbReference type="EMBL" id="VSRR010153370">
    <property type="protein sequence ID" value="MPD06859.1"/>
    <property type="molecule type" value="Genomic_DNA"/>
</dbReference>
<feature type="region of interest" description="Disordered" evidence="1">
    <location>
        <begin position="1"/>
        <end position="20"/>
    </location>
</feature>
<comment type="caution">
    <text evidence="2">The sequence shown here is derived from an EMBL/GenBank/DDBJ whole genome shotgun (WGS) entry which is preliminary data.</text>
</comment>